<evidence type="ECO:0000256" key="12">
    <source>
        <dbReference type="ARBA" id="ARBA00023303"/>
    </source>
</evidence>
<dbReference type="InterPro" id="IPR015683">
    <property type="entry name" value="Ionotropic_Glu_rcpt"/>
</dbReference>
<keyword evidence="14" id="KW-1015">Disulfide bond</keyword>
<evidence type="ECO:0000256" key="8">
    <source>
        <dbReference type="ARBA" id="ARBA00023136"/>
    </source>
</evidence>
<dbReference type="GeneID" id="111005955"/>
<feature type="chain" id="PRO_5044638346" description="Glutamate receptor" evidence="17">
    <location>
        <begin position="19"/>
        <end position="931"/>
    </location>
</feature>
<dbReference type="PRINTS" id="PR01176">
    <property type="entry name" value="GABABRECEPTR"/>
</dbReference>
<keyword evidence="4 16" id="KW-0812">Transmembrane</keyword>
<dbReference type="InterPro" id="IPR044440">
    <property type="entry name" value="GABAb_receptor_plant_PBP1"/>
</dbReference>
<evidence type="ECO:0000313" key="23">
    <source>
        <dbReference type="RefSeq" id="XP_022133362.1"/>
    </source>
</evidence>
<protein>
    <recommendedName>
        <fullName evidence="13">Glutamate receptor</fullName>
    </recommendedName>
</protein>
<dbReference type="GO" id="GO:1901701">
    <property type="term" value="P:cellular response to oxygen-containing compound"/>
    <property type="evidence" value="ECO:0007669"/>
    <property type="project" value="UniProtKB-ARBA"/>
</dbReference>
<keyword evidence="10" id="KW-0325">Glycoprotein</keyword>
<evidence type="ECO:0000256" key="13">
    <source>
        <dbReference type="PIRNR" id="PIRNR037090"/>
    </source>
</evidence>
<keyword evidence="19" id="KW-1185">Reference proteome</keyword>
<evidence type="ECO:0000313" key="22">
    <source>
        <dbReference type="RefSeq" id="XP_022133361.1"/>
    </source>
</evidence>
<dbReference type="OrthoDB" id="5984008at2759"/>
<dbReference type="PANTHER" id="PTHR18966">
    <property type="entry name" value="IONOTROPIC GLUTAMATE RECEPTOR"/>
    <property type="match status" value="1"/>
</dbReference>
<evidence type="ECO:0000256" key="7">
    <source>
        <dbReference type="ARBA" id="ARBA00023065"/>
    </source>
</evidence>
<dbReference type="FunFam" id="3.40.190.10:FF:000054">
    <property type="entry name" value="Glutamate receptor"/>
    <property type="match status" value="1"/>
</dbReference>
<dbReference type="Pfam" id="PF00060">
    <property type="entry name" value="Lig_chan"/>
    <property type="match status" value="1"/>
</dbReference>
<evidence type="ECO:0000259" key="18">
    <source>
        <dbReference type="SMART" id="SM00079"/>
    </source>
</evidence>
<evidence type="ECO:0000256" key="1">
    <source>
        <dbReference type="ARBA" id="ARBA00004141"/>
    </source>
</evidence>
<comment type="function">
    <text evidence="13">Glutamate-gated receptor that probably acts as non-selective cation channel.</text>
</comment>
<dbReference type="GO" id="GO:0015276">
    <property type="term" value="F:ligand-gated monoatomic ion channel activity"/>
    <property type="evidence" value="ECO:0007669"/>
    <property type="project" value="InterPro"/>
</dbReference>
<reference evidence="20 21" key="1">
    <citation type="submission" date="2025-04" db="UniProtKB">
        <authorList>
            <consortium name="RefSeq"/>
        </authorList>
    </citation>
    <scope>IDENTIFICATION</scope>
    <source>
        <strain evidence="20 21">OHB3-1</strain>
    </source>
</reference>
<dbReference type="Gene3D" id="3.40.50.2300">
    <property type="match status" value="2"/>
</dbReference>
<dbReference type="SUPFAM" id="SSF53850">
    <property type="entry name" value="Periplasmic binding protein-like II"/>
    <property type="match status" value="1"/>
</dbReference>
<dbReference type="Pfam" id="PF10613">
    <property type="entry name" value="Lig_chan-Glu_bd"/>
    <property type="match status" value="1"/>
</dbReference>
<dbReference type="GO" id="GO:0016020">
    <property type="term" value="C:membrane"/>
    <property type="evidence" value="ECO:0007669"/>
    <property type="project" value="UniProtKB-SubCell"/>
</dbReference>
<evidence type="ECO:0000256" key="4">
    <source>
        <dbReference type="ARBA" id="ARBA00022692"/>
    </source>
</evidence>
<evidence type="ECO:0000313" key="21">
    <source>
        <dbReference type="RefSeq" id="XP_022133360.1"/>
    </source>
</evidence>
<gene>
    <name evidence="20 21 22 23" type="primary">LOC111005955</name>
</gene>
<dbReference type="PIRSF" id="PIRSF037090">
    <property type="entry name" value="Iontro_Glu-like_rcpt_pln"/>
    <property type="match status" value="1"/>
</dbReference>
<dbReference type="FunFam" id="3.40.50.2300:FF:000081">
    <property type="entry name" value="Glutamate receptor"/>
    <property type="match status" value="1"/>
</dbReference>
<dbReference type="KEGG" id="mcha:111005955"/>
<evidence type="ECO:0000256" key="11">
    <source>
        <dbReference type="ARBA" id="ARBA00023286"/>
    </source>
</evidence>
<feature type="transmembrane region" description="Helical" evidence="16">
    <location>
        <begin position="650"/>
        <end position="669"/>
    </location>
</feature>
<feature type="signal peptide" evidence="17">
    <location>
        <begin position="1"/>
        <end position="18"/>
    </location>
</feature>
<keyword evidence="6 16" id="KW-1133">Transmembrane helix</keyword>
<keyword evidence="8 13" id="KW-0472">Membrane</keyword>
<dbReference type="InterPro" id="IPR001320">
    <property type="entry name" value="Iontro_rcpt_C"/>
</dbReference>
<feature type="region of interest" description="Disordered" evidence="15">
    <location>
        <begin position="891"/>
        <end position="931"/>
    </location>
</feature>
<comment type="subcellular location">
    <subcellularLocation>
        <location evidence="1">Membrane</location>
        <topology evidence="1">Multi-pass membrane protein</topology>
    </subcellularLocation>
</comment>
<dbReference type="CDD" id="cd13686">
    <property type="entry name" value="GluR_Plant"/>
    <property type="match status" value="1"/>
</dbReference>
<keyword evidence="7 13" id="KW-0406">Ion transport</keyword>
<evidence type="ECO:0000256" key="3">
    <source>
        <dbReference type="ARBA" id="ARBA00022448"/>
    </source>
</evidence>
<dbReference type="RefSeq" id="XP_022133361.1">
    <property type="nucleotide sequence ID" value="XM_022277669.1"/>
</dbReference>
<evidence type="ECO:0000256" key="6">
    <source>
        <dbReference type="ARBA" id="ARBA00022989"/>
    </source>
</evidence>
<keyword evidence="12 13" id="KW-0407">Ion channel</keyword>
<evidence type="ECO:0000256" key="15">
    <source>
        <dbReference type="SAM" id="MobiDB-lite"/>
    </source>
</evidence>
<dbReference type="InterPro" id="IPR028082">
    <property type="entry name" value="Peripla_BP_I"/>
</dbReference>
<evidence type="ECO:0000256" key="2">
    <source>
        <dbReference type="ARBA" id="ARBA00008685"/>
    </source>
</evidence>
<evidence type="ECO:0000256" key="5">
    <source>
        <dbReference type="ARBA" id="ARBA00022729"/>
    </source>
</evidence>
<dbReference type="RefSeq" id="XP_022133360.1">
    <property type="nucleotide sequence ID" value="XM_022277668.1"/>
</dbReference>
<keyword evidence="9 13" id="KW-0675">Receptor</keyword>
<evidence type="ECO:0000256" key="9">
    <source>
        <dbReference type="ARBA" id="ARBA00023170"/>
    </source>
</evidence>
<feature type="domain" description="Ionotropic glutamate receptor C-terminal" evidence="18">
    <location>
        <begin position="470"/>
        <end position="813"/>
    </location>
</feature>
<organism evidence="19 22">
    <name type="scientific">Momordica charantia</name>
    <name type="common">Bitter gourd</name>
    <name type="synonym">Balsam pear</name>
    <dbReference type="NCBI Taxonomy" id="3673"/>
    <lineage>
        <taxon>Eukaryota</taxon>
        <taxon>Viridiplantae</taxon>
        <taxon>Streptophyta</taxon>
        <taxon>Embryophyta</taxon>
        <taxon>Tracheophyta</taxon>
        <taxon>Spermatophyta</taxon>
        <taxon>Magnoliopsida</taxon>
        <taxon>eudicotyledons</taxon>
        <taxon>Gunneridae</taxon>
        <taxon>Pentapetalae</taxon>
        <taxon>rosids</taxon>
        <taxon>fabids</taxon>
        <taxon>Cucurbitales</taxon>
        <taxon>Cucurbitaceae</taxon>
        <taxon>Momordiceae</taxon>
        <taxon>Momordica</taxon>
    </lineage>
</organism>
<dbReference type="InterPro" id="IPR001828">
    <property type="entry name" value="ANF_lig-bd_rcpt"/>
</dbReference>
<dbReference type="InterPro" id="IPR017103">
    <property type="entry name" value="Iontropic_Glu_rcpt_pln"/>
</dbReference>
<keyword evidence="3 13" id="KW-0813">Transport</keyword>
<dbReference type="Pfam" id="PF01094">
    <property type="entry name" value="ANF_receptor"/>
    <property type="match status" value="1"/>
</dbReference>
<dbReference type="CDD" id="cd19990">
    <property type="entry name" value="PBP1_GABAb_receptor_plant"/>
    <property type="match status" value="1"/>
</dbReference>
<dbReference type="Gene3D" id="1.10.287.70">
    <property type="match status" value="1"/>
</dbReference>
<dbReference type="SMART" id="SM00079">
    <property type="entry name" value="PBPe"/>
    <property type="match status" value="1"/>
</dbReference>
<evidence type="ECO:0000256" key="14">
    <source>
        <dbReference type="PIRSR" id="PIRSR037090-50"/>
    </source>
</evidence>
<evidence type="ECO:0000256" key="10">
    <source>
        <dbReference type="ARBA" id="ARBA00023180"/>
    </source>
</evidence>
<dbReference type="Gene3D" id="3.40.190.10">
    <property type="entry name" value="Periplasmic binding protein-like II"/>
    <property type="match status" value="2"/>
</dbReference>
<keyword evidence="5 17" id="KW-0732">Signal</keyword>
<accession>A0A6J1BUW0</accession>
<feature type="disulfide bond" evidence="14">
    <location>
        <begin position="762"/>
        <end position="816"/>
    </location>
</feature>
<sequence length="931" mass="102876">MRIICILLLMSLFNGSSSIGDSTNVSTRPDVVNIGALFSFSSMIGRVAKIAVEAAIEDVNSDPAVLGGTKLKLTFHDTNYSGFLGIIESLRFMETETMAIIGPQNSVTAHVISHIANELQVPLLSFSATDPTLSSLQFPFFIRSSQNDLYQMAAIAEIVDYYHWNEVIAIFVDDDHGRNGIAALGDELNEKRCKISLKVPLKSNASRDEVTDALVKVALTESRILVVHTYETTGMVVLSVAQYLGLTGPGYVWIATNWISLLLDTNSPLSSASMENIQGVIALRLYTPDSALKRNFVSRWTNLTIGKTSSGPLGLSTYGLYAYDTVWMLAHAINAFLNEGGNLSFSNLSKLNGIGAGALDFNSMSIFNGGKTLLQKILDVKFTGITGPVEFTLDRNLIRPAFEVINIIGTGERRIGYWSNYSGLSIVPPETLYSKPPNRSSLNQKLYDVVWPGQATQKPRGWAFPSSGRHLRIGVPRRVSYLEFVSQVEGTDMFSGYCVDVFTAAINLLPYAVPYKLIPFGDGSVNPSGTELIRLMTTGVFDAAIGDIAIITNRTRMADFTQPYIESGLVVVAPVRKSNSSAWAFLRPFTPTMWCVTAISFLIVGAVVWILEHRMNDDFRGPPKRQVITMLWFSFSTLFFSHRENTVSTLGRLVLIIWLFVVLIINSSYTASLTSILTVQQLSSPVKGIETLVANNDPIGYQQGSFARNYLIEELGIDESRLIPLISVEHYVKALNDGPKKNGVAAIIDERAYVELFLSTHCEYSIVGQEFTKNGWGFAFPRDSPLAVDMSTAILRLSENGDLQRIHDKWLMKSACTSQASKFEVDRLQLNSFWGLFLICGVACLLALLIYLFLMVRQYSKHYSEELGSTGQATRSASLQRFLSFVDEKEDVIRSRSKRKQMQDASIRSMDGENSTSKSRKLGHGDADIDA</sequence>
<evidence type="ECO:0000313" key="19">
    <source>
        <dbReference type="Proteomes" id="UP000504603"/>
    </source>
</evidence>
<feature type="transmembrane region" description="Helical" evidence="16">
    <location>
        <begin position="833"/>
        <end position="854"/>
    </location>
</feature>
<keyword evidence="11 13" id="KW-1071">Ligand-gated ion channel</keyword>
<feature type="transmembrane region" description="Helical" evidence="16">
    <location>
        <begin position="591"/>
        <end position="611"/>
    </location>
</feature>
<dbReference type="SUPFAM" id="SSF53822">
    <property type="entry name" value="Periplasmic binding protein-like I"/>
    <property type="match status" value="1"/>
</dbReference>
<comment type="similarity">
    <text evidence="2 13">Belongs to the glutamate-gated ion channel (TC 1.A.10.1) family.</text>
</comment>
<dbReference type="FunFam" id="3.40.190.10:FF:000175">
    <property type="entry name" value="Glutamate receptor"/>
    <property type="match status" value="1"/>
</dbReference>
<evidence type="ECO:0000256" key="17">
    <source>
        <dbReference type="SAM" id="SignalP"/>
    </source>
</evidence>
<dbReference type="AlphaFoldDB" id="A0A6J1BUW0"/>
<dbReference type="Proteomes" id="UP000504603">
    <property type="component" value="Unplaced"/>
</dbReference>
<evidence type="ECO:0000313" key="20">
    <source>
        <dbReference type="RefSeq" id="XP_022133359.1"/>
    </source>
</evidence>
<dbReference type="InterPro" id="IPR019594">
    <property type="entry name" value="Glu/Gly-bd"/>
</dbReference>
<dbReference type="FunFam" id="1.10.287.70:FF:000037">
    <property type="entry name" value="Glutamate receptor"/>
    <property type="match status" value="1"/>
</dbReference>
<dbReference type="RefSeq" id="XP_022133362.1">
    <property type="nucleotide sequence ID" value="XM_022277670.1"/>
</dbReference>
<proteinExistence type="inferred from homology"/>
<dbReference type="RefSeq" id="XP_022133359.1">
    <property type="nucleotide sequence ID" value="XM_022277667.1"/>
</dbReference>
<dbReference type="GO" id="GO:0009611">
    <property type="term" value="P:response to wounding"/>
    <property type="evidence" value="ECO:0007669"/>
    <property type="project" value="UniProtKB-ARBA"/>
</dbReference>
<evidence type="ECO:0000256" key="16">
    <source>
        <dbReference type="SAM" id="Phobius"/>
    </source>
</evidence>
<name>A0A6J1BUW0_MOMCH</name>
<dbReference type="GO" id="GO:0007165">
    <property type="term" value="P:signal transduction"/>
    <property type="evidence" value="ECO:0007669"/>
    <property type="project" value="UniProtKB-ARBA"/>
</dbReference>